<evidence type="ECO:0000256" key="4">
    <source>
        <dbReference type="ARBA" id="ARBA00022679"/>
    </source>
</evidence>
<dbReference type="PROSITE" id="PS51165">
    <property type="entry name" value="THUMP"/>
    <property type="match status" value="1"/>
</dbReference>
<evidence type="ECO:0000256" key="2">
    <source>
        <dbReference type="ARBA" id="ARBA00022490"/>
    </source>
</evidence>
<evidence type="ECO:0000256" key="1">
    <source>
        <dbReference type="ARBA" id="ARBA00004496"/>
    </source>
</evidence>
<dbReference type="GeneID" id="71965956"/>
<feature type="binding site" evidence="9">
    <location>
        <position position="265"/>
    </location>
    <ligand>
        <name>ATP</name>
        <dbReference type="ChEBI" id="CHEBI:30616"/>
    </ligand>
</feature>
<comment type="pathway">
    <text evidence="9">Cofactor biosynthesis; thiamine diphosphate biosynthesis.</text>
</comment>
<keyword evidence="3 9" id="KW-0820">tRNA-binding</keyword>
<evidence type="ECO:0000256" key="3">
    <source>
        <dbReference type="ARBA" id="ARBA00022555"/>
    </source>
</evidence>
<dbReference type="RefSeq" id="WP_248564350.1">
    <property type="nucleotide sequence ID" value="NZ_AP025698.1"/>
</dbReference>
<dbReference type="Proteomes" id="UP000831817">
    <property type="component" value="Chromosome"/>
</dbReference>
<dbReference type="NCBIfam" id="TIGR00342">
    <property type="entry name" value="tRNA uracil 4-sulfurtransferase ThiI"/>
    <property type="match status" value="1"/>
</dbReference>
<keyword evidence="2 9" id="KW-0963">Cytoplasm</keyword>
<dbReference type="CDD" id="cd01712">
    <property type="entry name" value="PPase_ThiI"/>
    <property type="match status" value="1"/>
</dbReference>
<dbReference type="Gene3D" id="3.30.2130.30">
    <property type="match status" value="1"/>
</dbReference>
<comment type="similarity">
    <text evidence="9">Belongs to the ThiI family.</text>
</comment>
<dbReference type="Pfam" id="PF02926">
    <property type="entry name" value="THUMP"/>
    <property type="match status" value="1"/>
</dbReference>
<evidence type="ECO:0000256" key="5">
    <source>
        <dbReference type="ARBA" id="ARBA00022741"/>
    </source>
</evidence>
<dbReference type="SUPFAM" id="SSF143437">
    <property type="entry name" value="THUMP domain-like"/>
    <property type="match status" value="1"/>
</dbReference>
<dbReference type="InterPro" id="IPR004114">
    <property type="entry name" value="THUMP_dom"/>
</dbReference>
<evidence type="ECO:0000256" key="7">
    <source>
        <dbReference type="ARBA" id="ARBA00022884"/>
    </source>
</evidence>
<dbReference type="InterPro" id="IPR049961">
    <property type="entry name" value="ThiI_N"/>
</dbReference>
<evidence type="ECO:0000256" key="9">
    <source>
        <dbReference type="HAMAP-Rule" id="MF_00021"/>
    </source>
</evidence>
<evidence type="ECO:0000256" key="8">
    <source>
        <dbReference type="ARBA" id="ARBA00022977"/>
    </source>
</evidence>
<gene>
    <name evidence="9" type="primary">thiI</name>
    <name evidence="11" type="ORF">MTTB_14250</name>
</gene>
<keyword evidence="12" id="KW-1185">Reference proteome</keyword>
<dbReference type="SMART" id="SM00981">
    <property type="entry name" value="THUMP"/>
    <property type="match status" value="1"/>
</dbReference>
<dbReference type="InterPro" id="IPR003720">
    <property type="entry name" value="tRNA_STrfase"/>
</dbReference>
<dbReference type="InterPro" id="IPR020536">
    <property type="entry name" value="ThiI_AANH"/>
</dbReference>
<dbReference type="PANTHER" id="PTHR43209:SF1">
    <property type="entry name" value="TRNA SULFURTRANSFERASE"/>
    <property type="match status" value="1"/>
</dbReference>
<comment type="subcellular location">
    <subcellularLocation>
        <location evidence="1 9">Cytoplasm</location>
    </subcellularLocation>
</comment>
<feature type="domain" description="THUMP" evidence="10">
    <location>
        <begin position="55"/>
        <end position="163"/>
    </location>
</feature>
<keyword evidence="5 9" id="KW-0547">Nucleotide-binding</keyword>
<dbReference type="InterPro" id="IPR014729">
    <property type="entry name" value="Rossmann-like_a/b/a_fold"/>
</dbReference>
<dbReference type="Pfam" id="PF02568">
    <property type="entry name" value="ThiI"/>
    <property type="match status" value="1"/>
</dbReference>
<feature type="binding site" evidence="9">
    <location>
        <begin position="181"/>
        <end position="182"/>
    </location>
    <ligand>
        <name>ATP</name>
        <dbReference type="ChEBI" id="CHEBI:30616"/>
    </ligand>
</feature>
<protein>
    <recommendedName>
        <fullName evidence="9">Probable tRNA sulfurtransferase</fullName>
        <ecNumber evidence="9">2.8.1.4</ecNumber>
    </recommendedName>
    <alternativeName>
        <fullName evidence="9">Sulfur carrier protein ThiS sulfurtransferase</fullName>
    </alternativeName>
    <alternativeName>
        <fullName evidence="9">Thiamine biosynthesis protein ThiI</fullName>
    </alternativeName>
    <alternativeName>
        <fullName evidence="9">tRNA 4-thiouridine synthase</fullName>
    </alternativeName>
</protein>
<keyword evidence="8 9" id="KW-0784">Thiamine biosynthesis</keyword>
<evidence type="ECO:0000259" key="10">
    <source>
        <dbReference type="PROSITE" id="PS51165"/>
    </source>
</evidence>
<dbReference type="CDD" id="cd11716">
    <property type="entry name" value="THUMP_ThiI"/>
    <property type="match status" value="1"/>
</dbReference>
<accession>A0ABM7YDA1</accession>
<feature type="binding site" evidence="9">
    <location>
        <position position="296"/>
    </location>
    <ligand>
        <name>ATP</name>
        <dbReference type="ChEBI" id="CHEBI:30616"/>
    </ligand>
</feature>
<organism evidence="11 12">
    <name type="scientific">Methanothermobacter tenebrarum</name>
    <dbReference type="NCBI Taxonomy" id="680118"/>
    <lineage>
        <taxon>Archaea</taxon>
        <taxon>Methanobacteriati</taxon>
        <taxon>Methanobacteriota</taxon>
        <taxon>Methanomada group</taxon>
        <taxon>Methanobacteria</taxon>
        <taxon>Methanobacteriales</taxon>
        <taxon>Methanobacteriaceae</taxon>
        <taxon>Methanothermobacter</taxon>
    </lineage>
</organism>
<evidence type="ECO:0000256" key="6">
    <source>
        <dbReference type="ARBA" id="ARBA00022840"/>
    </source>
</evidence>
<dbReference type="EMBL" id="AP025698">
    <property type="protein sequence ID" value="BDH80046.1"/>
    <property type="molecule type" value="Genomic_DNA"/>
</dbReference>
<comment type="catalytic activity">
    <reaction evidence="9">
        <text>[ThiI sulfur-carrier protein]-S-sulfanyl-L-cysteine + a uridine in tRNA + 2 reduced [2Fe-2S]-[ferredoxin] + ATP + H(+) = [ThiI sulfur-carrier protein]-L-cysteine + a 4-thiouridine in tRNA + 2 oxidized [2Fe-2S]-[ferredoxin] + AMP + diphosphate</text>
        <dbReference type="Rhea" id="RHEA:24176"/>
        <dbReference type="Rhea" id="RHEA-COMP:10000"/>
        <dbReference type="Rhea" id="RHEA-COMP:10001"/>
        <dbReference type="Rhea" id="RHEA-COMP:13337"/>
        <dbReference type="Rhea" id="RHEA-COMP:13338"/>
        <dbReference type="Rhea" id="RHEA-COMP:13339"/>
        <dbReference type="Rhea" id="RHEA-COMP:13340"/>
        <dbReference type="ChEBI" id="CHEBI:15378"/>
        <dbReference type="ChEBI" id="CHEBI:29950"/>
        <dbReference type="ChEBI" id="CHEBI:30616"/>
        <dbReference type="ChEBI" id="CHEBI:33019"/>
        <dbReference type="ChEBI" id="CHEBI:33737"/>
        <dbReference type="ChEBI" id="CHEBI:33738"/>
        <dbReference type="ChEBI" id="CHEBI:61963"/>
        <dbReference type="ChEBI" id="CHEBI:65315"/>
        <dbReference type="ChEBI" id="CHEBI:136798"/>
        <dbReference type="ChEBI" id="CHEBI:456215"/>
        <dbReference type="EC" id="2.8.1.4"/>
    </reaction>
</comment>
<evidence type="ECO:0000313" key="11">
    <source>
        <dbReference type="EMBL" id="BDH80046.1"/>
    </source>
</evidence>
<proteinExistence type="inferred from homology"/>
<keyword evidence="4 9" id="KW-0808">Transferase</keyword>
<dbReference type="InterPro" id="IPR054173">
    <property type="entry name" value="ThiI_fer"/>
</dbReference>
<dbReference type="InterPro" id="IPR050102">
    <property type="entry name" value="tRNA_sulfurtransferase_ThiI"/>
</dbReference>
<comment type="catalytic activity">
    <reaction evidence="9">
        <text>[ThiS sulfur-carrier protein]-C-terminal Gly-Gly-AMP + S-sulfanyl-L-cysteinyl-[cysteine desulfurase] + AH2 = [ThiS sulfur-carrier protein]-C-terminal-Gly-aminoethanethioate + L-cysteinyl-[cysteine desulfurase] + A + AMP + 2 H(+)</text>
        <dbReference type="Rhea" id="RHEA:43340"/>
        <dbReference type="Rhea" id="RHEA-COMP:12157"/>
        <dbReference type="Rhea" id="RHEA-COMP:12158"/>
        <dbReference type="Rhea" id="RHEA-COMP:12910"/>
        <dbReference type="Rhea" id="RHEA-COMP:19908"/>
        <dbReference type="ChEBI" id="CHEBI:13193"/>
        <dbReference type="ChEBI" id="CHEBI:15378"/>
        <dbReference type="ChEBI" id="CHEBI:17499"/>
        <dbReference type="ChEBI" id="CHEBI:29950"/>
        <dbReference type="ChEBI" id="CHEBI:61963"/>
        <dbReference type="ChEBI" id="CHEBI:90618"/>
        <dbReference type="ChEBI" id="CHEBI:232372"/>
        <dbReference type="ChEBI" id="CHEBI:456215"/>
    </reaction>
</comment>
<dbReference type="PANTHER" id="PTHR43209">
    <property type="entry name" value="TRNA SULFURTRANSFERASE"/>
    <property type="match status" value="1"/>
</dbReference>
<reference evidence="11 12" key="1">
    <citation type="submission" date="2022-04" db="EMBL/GenBank/DDBJ databases">
        <title>Complete genome of Methanothermobacter tenebrarum strain RMAS.</title>
        <authorList>
            <person name="Nakamura K."/>
            <person name="Oshima K."/>
            <person name="Hattori M."/>
            <person name="Kamagata Y."/>
            <person name="Takamizawa K."/>
        </authorList>
    </citation>
    <scope>NUCLEOTIDE SEQUENCE [LARGE SCALE GENOMIC DNA]</scope>
    <source>
        <strain evidence="11 12">RMAS</strain>
    </source>
</reference>
<keyword evidence="7 9" id="KW-0694">RNA-binding</keyword>
<sequence>MDYDLILGRYGEIALKSPRVRRKFESQLIHNIKSAFKTEAHIREGRIFIHPADFKEALDKLTKIFGIISFSPVIAMKTDKKVISTKLREYVEKLNSEGLFDEKKSFAIRCKRTGAHNFTSQELAAYAGSIVQDKIGAPVDLTKPDIEIFLEVRGGKTYLFHEIIPGPGGLPIGTSGKVVSLLSGGIDSAVATYLIMKRGCKILALHFDTHPYTSKKTRIKIKKLADKLKEYSPGVEFELLTIEYGEYLDYCISKAPRNLTCILCKFGMYHIAEKIANEKKALAIVDGNSIGQVASQTLHNILATRYSVKIPILSPLIGFDKIEIENLAKRIGTYKISTSPNGACTAAPPHPATKISPQKLLKIKQSLDLDPKLEKIMETKTKY</sequence>
<feature type="binding site" evidence="9">
    <location>
        <begin position="206"/>
        <end position="207"/>
    </location>
    <ligand>
        <name>ATP</name>
        <dbReference type="ChEBI" id="CHEBI:30616"/>
    </ligand>
</feature>
<name>A0ABM7YDA1_9EURY</name>
<keyword evidence="6 9" id="KW-0067">ATP-binding</keyword>
<dbReference type="InterPro" id="IPR049962">
    <property type="entry name" value="THUMP_ThiI"/>
</dbReference>
<evidence type="ECO:0000313" key="12">
    <source>
        <dbReference type="Proteomes" id="UP000831817"/>
    </source>
</evidence>
<feature type="binding site" evidence="9">
    <location>
        <position position="287"/>
    </location>
    <ligand>
        <name>ATP</name>
        <dbReference type="ChEBI" id="CHEBI:30616"/>
    </ligand>
</feature>
<comment type="function">
    <text evidence="9">Catalyzes the ATP-dependent transfer of a sulfur to tRNA to produce 4-thiouridine in position 8 of tRNAs, which functions as a near-UV photosensor. Also catalyzes the transfer of sulfur to the sulfur carrier protein ThiS, forming ThiS-thiocarboxylate. This is a step in the synthesis of thiazole, in the thiamine biosynthesis pathway. The sulfur is donated as persulfide by IscS.</text>
</comment>
<dbReference type="SUPFAM" id="SSF52402">
    <property type="entry name" value="Adenine nucleotide alpha hydrolases-like"/>
    <property type="match status" value="1"/>
</dbReference>
<dbReference type="EC" id="2.8.1.4" evidence="9"/>
<dbReference type="HAMAP" id="MF_00021">
    <property type="entry name" value="ThiI"/>
    <property type="match status" value="1"/>
</dbReference>
<dbReference type="Pfam" id="PF22025">
    <property type="entry name" value="ThiI_fer"/>
    <property type="match status" value="1"/>
</dbReference>
<dbReference type="Gene3D" id="3.40.50.620">
    <property type="entry name" value="HUPs"/>
    <property type="match status" value="1"/>
</dbReference>